<keyword evidence="2" id="KW-0547">Nucleotide-binding</keyword>
<protein>
    <submittedName>
        <fullName evidence="2">Helicase</fullName>
    </submittedName>
</protein>
<dbReference type="AlphaFoldDB" id="A0A2N3QZ83"/>
<dbReference type="RefSeq" id="WP_165364826.1">
    <property type="nucleotide sequence ID" value="NZ_PCHB01000001.1"/>
</dbReference>
<keyword evidence="2" id="KW-0067">ATP-binding</keyword>
<proteinExistence type="predicted"/>
<dbReference type="Proteomes" id="UP000233783">
    <property type="component" value="Unassembled WGS sequence"/>
</dbReference>
<keyword evidence="2" id="KW-0378">Hydrolase</keyword>
<accession>A0A2N3QZ83</accession>
<comment type="caution">
    <text evidence="2">The sequence shown here is derived from an EMBL/GenBank/DDBJ whole genome shotgun (WGS) entry which is preliminary data.</text>
</comment>
<reference evidence="2 3" key="1">
    <citation type="submission" date="2017-10" db="EMBL/GenBank/DDBJ databases">
        <title>Bifidobacterium genomics.</title>
        <authorList>
            <person name="Lugli G.A."/>
            <person name="Milani C."/>
            <person name="Mancabelli L."/>
        </authorList>
    </citation>
    <scope>NUCLEOTIDE SEQUENCE [LARGE SCALE GENOMIC DNA]</scope>
    <source>
        <strain evidence="2 3">1744B</strain>
    </source>
</reference>
<evidence type="ECO:0000313" key="2">
    <source>
        <dbReference type="EMBL" id="PKU98674.1"/>
    </source>
</evidence>
<feature type="domain" description="Mrr-like" evidence="1">
    <location>
        <begin position="35"/>
        <end position="129"/>
    </location>
</feature>
<dbReference type="InterPro" id="IPR011335">
    <property type="entry name" value="Restrct_endonuc-II-like"/>
</dbReference>
<sequence>MSNVEELFARIVAESVDKREQGTRFERLVQWFLSNDPSWLERITQVWMWDDAPEELRQGHADTGIDLVGLDEDGSYWAIQAKCYTGKKLSERDVSTFFMEALADKHYGHYMIADTAPSVTKTFENFMNNHPDRDIVGEF</sequence>
<keyword evidence="2" id="KW-0347">Helicase</keyword>
<evidence type="ECO:0000259" key="1">
    <source>
        <dbReference type="Pfam" id="PF13156"/>
    </source>
</evidence>
<name>A0A2N3QZ83_9BIFI</name>
<dbReference type="GO" id="GO:0004386">
    <property type="term" value="F:helicase activity"/>
    <property type="evidence" value="ECO:0007669"/>
    <property type="project" value="UniProtKB-KW"/>
</dbReference>
<dbReference type="EMBL" id="PCHB01000001">
    <property type="protein sequence ID" value="PKU98674.1"/>
    <property type="molecule type" value="Genomic_DNA"/>
</dbReference>
<evidence type="ECO:0000313" key="3">
    <source>
        <dbReference type="Proteomes" id="UP000233783"/>
    </source>
</evidence>
<gene>
    <name evidence="2" type="ORF">CQR56_0002</name>
</gene>
<dbReference type="Pfam" id="PF13156">
    <property type="entry name" value="Mrr_cat_2"/>
    <property type="match status" value="1"/>
</dbReference>
<dbReference type="SUPFAM" id="SSF52980">
    <property type="entry name" value="Restriction endonuclease-like"/>
    <property type="match status" value="1"/>
</dbReference>
<dbReference type="InterPro" id="IPR039442">
    <property type="entry name" value="Mrr-like_dom"/>
</dbReference>
<organism evidence="2 3">
    <name type="scientific">Bifidobacterium pseudolongum subsp. globosum</name>
    <dbReference type="NCBI Taxonomy" id="1690"/>
    <lineage>
        <taxon>Bacteria</taxon>
        <taxon>Bacillati</taxon>
        <taxon>Actinomycetota</taxon>
        <taxon>Actinomycetes</taxon>
        <taxon>Bifidobacteriales</taxon>
        <taxon>Bifidobacteriaceae</taxon>
        <taxon>Bifidobacterium</taxon>
    </lineage>
</organism>